<dbReference type="PROSITE" id="PS51125">
    <property type="entry name" value="NHL"/>
    <property type="match status" value="3"/>
</dbReference>
<dbReference type="PANTHER" id="PTHR10680">
    <property type="entry name" value="PEPTIDYL-GLYCINE ALPHA-AMIDATING MONOOXYGENASE"/>
    <property type="match status" value="1"/>
</dbReference>
<dbReference type="SUPFAM" id="SSF63829">
    <property type="entry name" value="Calcium-dependent phosphotriesterase"/>
    <property type="match status" value="1"/>
</dbReference>
<dbReference type="Gene3D" id="2.120.10.30">
    <property type="entry name" value="TolB, C-terminal domain"/>
    <property type="match status" value="1"/>
</dbReference>
<evidence type="ECO:0008006" key="6">
    <source>
        <dbReference type="Google" id="ProtNLM"/>
    </source>
</evidence>
<protein>
    <recommendedName>
        <fullName evidence="6">Peptidylamidoglycolate lyase</fullName>
    </recommendedName>
</protein>
<gene>
    <name evidence="5" type="ORF">METZ01_LOCUS48638</name>
</gene>
<dbReference type="EMBL" id="UINC01002354">
    <property type="protein sequence ID" value="SUZ95784.1"/>
    <property type="molecule type" value="Genomic_DNA"/>
</dbReference>
<organism evidence="5">
    <name type="scientific">marine metagenome</name>
    <dbReference type="NCBI Taxonomy" id="408172"/>
    <lineage>
        <taxon>unclassified sequences</taxon>
        <taxon>metagenomes</taxon>
        <taxon>ecological metagenomes</taxon>
    </lineage>
</organism>
<proteinExistence type="predicted"/>
<evidence type="ECO:0000256" key="3">
    <source>
        <dbReference type="ARBA" id="ARBA00023180"/>
    </source>
</evidence>
<name>A0A381RX49_9ZZZZ</name>
<evidence type="ECO:0000313" key="5">
    <source>
        <dbReference type="EMBL" id="SUZ95784.1"/>
    </source>
</evidence>
<keyword evidence="2" id="KW-0677">Repeat</keyword>
<evidence type="ECO:0000256" key="2">
    <source>
        <dbReference type="ARBA" id="ARBA00022737"/>
    </source>
</evidence>
<dbReference type="PROSITE" id="PS51257">
    <property type="entry name" value="PROKAR_LIPOPROTEIN"/>
    <property type="match status" value="1"/>
</dbReference>
<dbReference type="InterPro" id="IPR001258">
    <property type="entry name" value="NHL_repeat"/>
</dbReference>
<keyword evidence="1" id="KW-0732">Signal</keyword>
<dbReference type="InterPro" id="IPR011042">
    <property type="entry name" value="6-blade_b-propeller_TolB-like"/>
</dbReference>
<dbReference type="Pfam" id="PF01436">
    <property type="entry name" value="NHL"/>
    <property type="match status" value="1"/>
</dbReference>
<feature type="region of interest" description="Disordered" evidence="4">
    <location>
        <begin position="32"/>
        <end position="52"/>
    </location>
</feature>
<keyword evidence="3" id="KW-0325">Glycoprotein</keyword>
<evidence type="ECO:0000256" key="4">
    <source>
        <dbReference type="SAM" id="MobiDB-lite"/>
    </source>
</evidence>
<dbReference type="AlphaFoldDB" id="A0A381RX49"/>
<evidence type="ECO:0000256" key="1">
    <source>
        <dbReference type="ARBA" id="ARBA00022729"/>
    </source>
</evidence>
<feature type="compositionally biased region" description="Low complexity" evidence="4">
    <location>
        <begin position="39"/>
        <end position="52"/>
    </location>
</feature>
<sequence length="387" mass="42425">MATRRSCLPIPAIRLVGLLLPPLAIACADSGRPPEVVTPQSPTSPLPASSAAGVPQYEVDPFWGRELPNNWILGQVSGIAVDKRDHVWVLHRPSTLDPRQRGEEGMCCVPAPPVIELDPEGHVARFWGGPGAGYEWPESEHGIHVDHEDHVWIGGNAANDAHVLKFTSDGNFLLQIGRAGQSDGSNDTDDLGRPAGIRVDPVANEVYIADGYGNRRVIVFDAETGAYRRHWGAYGEPPDDTDLPTYDPTTEPIRHYRSPVHDVAIANDGLVYVADRTNNRVQVFQKDGSFVTETFIRPETLGSGTASGVTLSEDSEQQWLFVPDGTNNVVWVLDRATLAVRDFFGRLGKNAGQFYRLHNLAIDSRGNLYTTEVNVGQRVQKFDRVGP</sequence>
<accession>A0A381RX49</accession>
<reference evidence="5" key="1">
    <citation type="submission" date="2018-05" db="EMBL/GenBank/DDBJ databases">
        <authorList>
            <person name="Lanie J.A."/>
            <person name="Ng W.-L."/>
            <person name="Kazmierczak K.M."/>
            <person name="Andrzejewski T.M."/>
            <person name="Davidsen T.M."/>
            <person name="Wayne K.J."/>
            <person name="Tettelin H."/>
            <person name="Glass J.I."/>
            <person name="Rusch D."/>
            <person name="Podicherti R."/>
            <person name="Tsui H.-C.T."/>
            <person name="Winkler M.E."/>
        </authorList>
    </citation>
    <scope>NUCLEOTIDE SEQUENCE</scope>
</reference>